<dbReference type="InterPro" id="IPR020821">
    <property type="entry name" value="ENPP1-3/EXOG-like_nuc-like"/>
</dbReference>
<dbReference type="AlphaFoldDB" id="A0A5N7MH49"/>
<dbReference type="SMART" id="SM00892">
    <property type="entry name" value="Endonuclease_NS"/>
    <property type="match status" value="1"/>
</dbReference>
<sequence>MAESSKRFRDLVQSSRDERTRVRALVAANRWKDAEPNRDRFSRFFARAASKVAPRGRESLQGDTIDFQPAWFLGEGAIRRRAVAYVEVNSAGKSSVGTGFMISPQLFLTNQHVVESEVSARGAQISFNRETGEDGRLEPITTFLLDPDRFALFSQEEELDYAIVAVGSRIAGTGAVADFGYCPLLDRANKHVIGMTVNIVQHPNGMPKVITVRNNILQFRTERTLLYQTDTDHGSSGAPVFNDDWDIVALHHYGEPFLESKDEGGQPIPTNINEGVRISAIYKDLDRTLETLPAATQPLLREALAYDKLADANVAGRHLSPPHAGIVSSAESAPRSMEEPSMSQSSDDQQFRVMIPLEITIRVGSAAAPEAQVAAPQLLKTLKRSAEKLQVDTDYTNRSGYDPDFIPGVHIPLPEPNPKLAKQVASLRAGEANAAGGELEYEHFSIKMNKSKRIALFTATNIDGETYLVVDRKTGEVTGGAEGETWFSDPRVSSSFFLDQSFYSAWSHLFDRGHLTRRTDPTWGDDDTAKRANADTFHFTNCSPQHFRFNQTAKFWQGVERYVLENGVLAAGTGKHLSVFQGPIFNDAVDRWADDVQIPSSFFKVIVWKGEAGLRSVGLVVDQLPLLDEERKNLGAPQDLPSIDVRHWRVAIETIEKRTGLSFGPDVLGADTISKGTQPRVGEAQVEVRSLADIPLI</sequence>
<evidence type="ECO:0000259" key="5">
    <source>
        <dbReference type="SMART" id="SM00892"/>
    </source>
</evidence>
<feature type="active site" description="Proton acceptor" evidence="1">
    <location>
        <position position="514"/>
    </location>
</feature>
<dbReference type="Gene3D" id="2.40.10.10">
    <property type="entry name" value="Trypsin-like serine proteases"/>
    <property type="match status" value="2"/>
</dbReference>
<dbReference type="Pfam" id="PF13365">
    <property type="entry name" value="Trypsin_2"/>
    <property type="match status" value="1"/>
</dbReference>
<dbReference type="SUPFAM" id="SSF54060">
    <property type="entry name" value="His-Me finger endonucleases"/>
    <property type="match status" value="1"/>
</dbReference>
<dbReference type="GO" id="GO:0046872">
    <property type="term" value="F:metal ion binding"/>
    <property type="evidence" value="ECO:0007669"/>
    <property type="project" value="UniProtKB-KW"/>
</dbReference>
<feature type="binding site" evidence="2">
    <location>
        <position position="550"/>
    </location>
    <ligand>
        <name>Mg(2+)</name>
        <dbReference type="ChEBI" id="CHEBI:18420"/>
        <note>catalytic</note>
    </ligand>
</feature>
<organism evidence="6 7">
    <name type="scientific">Microvirga tunisiensis</name>
    <dbReference type="NCBI Taxonomy" id="2108360"/>
    <lineage>
        <taxon>Bacteria</taxon>
        <taxon>Pseudomonadati</taxon>
        <taxon>Pseudomonadota</taxon>
        <taxon>Alphaproteobacteria</taxon>
        <taxon>Hyphomicrobiales</taxon>
        <taxon>Methylobacteriaceae</taxon>
        <taxon>Microvirga</taxon>
    </lineage>
</organism>
<dbReference type="SUPFAM" id="SSF50494">
    <property type="entry name" value="Trypsin-like serine proteases"/>
    <property type="match status" value="1"/>
</dbReference>
<name>A0A5N7MH49_9HYPH</name>
<dbReference type="Pfam" id="PF01223">
    <property type="entry name" value="Endonuclease_NS"/>
    <property type="match status" value="1"/>
</dbReference>
<keyword evidence="7" id="KW-1185">Reference proteome</keyword>
<evidence type="ECO:0000259" key="4">
    <source>
        <dbReference type="SMART" id="SM00477"/>
    </source>
</evidence>
<dbReference type="PANTHER" id="PTHR13966:SF5">
    <property type="entry name" value="ENDONUCLEASE G, MITOCHONDRIAL"/>
    <property type="match status" value="1"/>
</dbReference>
<dbReference type="Proteomes" id="UP000403266">
    <property type="component" value="Unassembled WGS sequence"/>
</dbReference>
<reference evidence="6 7" key="1">
    <citation type="journal article" date="2019" name="Syst. Appl. Microbiol.">
        <title>Microvirga tunisiensis sp. nov., a root nodule symbiotic bacterium isolated from Lupinus micranthus and L. luteus grown in Northern Tunisia.</title>
        <authorList>
            <person name="Msaddak A."/>
            <person name="Rejili M."/>
            <person name="Duran D."/>
            <person name="Mars M."/>
            <person name="Palacios J.M."/>
            <person name="Ruiz-Argueso T."/>
            <person name="Rey L."/>
            <person name="Imperial J."/>
        </authorList>
    </citation>
    <scope>NUCLEOTIDE SEQUENCE [LARGE SCALE GENOMIC DNA]</scope>
    <source>
        <strain evidence="6 7">Lmie10</strain>
    </source>
</reference>
<dbReference type="InterPro" id="IPR001604">
    <property type="entry name" value="Endo_G_ENPP1-like_dom"/>
</dbReference>
<dbReference type="GO" id="GO:0003676">
    <property type="term" value="F:nucleic acid binding"/>
    <property type="evidence" value="ECO:0007669"/>
    <property type="project" value="InterPro"/>
</dbReference>
<gene>
    <name evidence="6" type="ORF">FS320_10765</name>
</gene>
<keyword evidence="6" id="KW-0255">Endonuclease</keyword>
<dbReference type="GO" id="GO:0004519">
    <property type="term" value="F:endonuclease activity"/>
    <property type="evidence" value="ECO:0007669"/>
    <property type="project" value="UniProtKB-KW"/>
</dbReference>
<dbReference type="SMART" id="SM00477">
    <property type="entry name" value="NUC"/>
    <property type="match status" value="1"/>
</dbReference>
<accession>A0A5N7MH49</accession>
<dbReference type="InterPro" id="IPR009003">
    <property type="entry name" value="Peptidase_S1_PA"/>
</dbReference>
<comment type="caution">
    <text evidence="6">The sequence shown here is derived from an EMBL/GenBank/DDBJ whole genome shotgun (WGS) entry which is preliminary data.</text>
</comment>
<dbReference type="InterPro" id="IPR044929">
    <property type="entry name" value="DNA/RNA_non-sp_Endonuclease_sf"/>
</dbReference>
<evidence type="ECO:0000256" key="3">
    <source>
        <dbReference type="SAM" id="MobiDB-lite"/>
    </source>
</evidence>
<keyword evidence="6" id="KW-0540">Nuclease</keyword>
<proteinExistence type="predicted"/>
<dbReference type="EMBL" id="VOSK01000029">
    <property type="protein sequence ID" value="MPR25699.1"/>
    <property type="molecule type" value="Genomic_DNA"/>
</dbReference>
<dbReference type="GO" id="GO:0016787">
    <property type="term" value="F:hydrolase activity"/>
    <property type="evidence" value="ECO:0007669"/>
    <property type="project" value="InterPro"/>
</dbReference>
<evidence type="ECO:0000256" key="1">
    <source>
        <dbReference type="PIRSR" id="PIRSR640255-1"/>
    </source>
</evidence>
<dbReference type="InterPro" id="IPR044925">
    <property type="entry name" value="His-Me_finger_sf"/>
</dbReference>
<evidence type="ECO:0000313" key="7">
    <source>
        <dbReference type="Proteomes" id="UP000403266"/>
    </source>
</evidence>
<dbReference type="InterPro" id="IPR043504">
    <property type="entry name" value="Peptidase_S1_PA_chymotrypsin"/>
</dbReference>
<feature type="region of interest" description="Disordered" evidence="3">
    <location>
        <begin position="320"/>
        <end position="348"/>
    </location>
</feature>
<keyword evidence="2" id="KW-0479">Metal-binding</keyword>
<evidence type="ECO:0000313" key="6">
    <source>
        <dbReference type="EMBL" id="MPR25699.1"/>
    </source>
</evidence>
<evidence type="ECO:0000256" key="2">
    <source>
        <dbReference type="PIRSR" id="PIRSR640255-2"/>
    </source>
</evidence>
<dbReference type="InterPro" id="IPR040255">
    <property type="entry name" value="Non-specific_endonuclease"/>
</dbReference>
<keyword evidence="6" id="KW-0378">Hydrolase</keyword>
<dbReference type="CDD" id="cd00091">
    <property type="entry name" value="NUC"/>
    <property type="match status" value="1"/>
</dbReference>
<dbReference type="PANTHER" id="PTHR13966">
    <property type="entry name" value="ENDONUCLEASE RELATED"/>
    <property type="match status" value="1"/>
</dbReference>
<dbReference type="Gene3D" id="3.40.570.10">
    <property type="entry name" value="Extracellular Endonuclease, subunit A"/>
    <property type="match status" value="1"/>
</dbReference>
<dbReference type="RefSeq" id="WP_162002920.1">
    <property type="nucleotide sequence ID" value="NZ_VOSJ01000025.1"/>
</dbReference>
<feature type="domain" description="ENPP1-3/EXOG-like endonuclease/phosphodiesterase" evidence="4">
    <location>
        <begin position="441"/>
        <end position="670"/>
    </location>
</feature>
<feature type="domain" description="DNA/RNA non-specific endonuclease/pyrophosphatase/phosphodiesterase" evidence="5">
    <location>
        <begin position="440"/>
        <end position="670"/>
    </location>
</feature>
<protein>
    <submittedName>
        <fullName evidence="6">DNA/RNA endonuclease</fullName>
    </submittedName>
</protein>